<sequence length="184" mass="20099">PTLSWLEGTWHVTHSTLPMWKKSRNVRITYARIPGTSSPSSPGVHLSDEVRYQSRGSTKIKTVKGVDKPMIVEGNAEDGGGGRDGKDGGEDNASLSYQWRGSGWLFVASSKWEILGFGDEQGSENRWVVTLFAKTIFTPAGIDIYSRAKEGLREETVEKLKGALKGLGGSVAKLAGELFEIKRD</sequence>
<dbReference type="EMBL" id="ML994032">
    <property type="protein sequence ID" value="KAF2200230.1"/>
    <property type="molecule type" value="Genomic_DNA"/>
</dbReference>
<evidence type="ECO:0000313" key="3">
    <source>
        <dbReference type="Proteomes" id="UP000799536"/>
    </source>
</evidence>
<feature type="non-terminal residue" evidence="2">
    <location>
        <position position="184"/>
    </location>
</feature>
<proteinExistence type="predicted"/>
<dbReference type="OrthoDB" id="9975758at2759"/>
<accession>A0A9P4JJD3</accession>
<gene>
    <name evidence="2" type="ORF">GQ43DRAFT_351123</name>
</gene>
<reference evidence="2" key="1">
    <citation type="journal article" date="2020" name="Stud. Mycol.">
        <title>101 Dothideomycetes genomes: a test case for predicting lifestyles and emergence of pathogens.</title>
        <authorList>
            <person name="Haridas S."/>
            <person name="Albert R."/>
            <person name="Binder M."/>
            <person name="Bloem J."/>
            <person name="Labutti K."/>
            <person name="Salamov A."/>
            <person name="Andreopoulos B."/>
            <person name="Baker S."/>
            <person name="Barry K."/>
            <person name="Bills G."/>
            <person name="Bluhm B."/>
            <person name="Cannon C."/>
            <person name="Castanera R."/>
            <person name="Culley D."/>
            <person name="Daum C."/>
            <person name="Ezra D."/>
            <person name="Gonzalez J."/>
            <person name="Henrissat B."/>
            <person name="Kuo A."/>
            <person name="Liang C."/>
            <person name="Lipzen A."/>
            <person name="Lutzoni F."/>
            <person name="Magnuson J."/>
            <person name="Mondo S."/>
            <person name="Nolan M."/>
            <person name="Ohm R."/>
            <person name="Pangilinan J."/>
            <person name="Park H.-J."/>
            <person name="Ramirez L."/>
            <person name="Alfaro M."/>
            <person name="Sun H."/>
            <person name="Tritt A."/>
            <person name="Yoshinaga Y."/>
            <person name="Zwiers L.-H."/>
            <person name="Turgeon B."/>
            <person name="Goodwin S."/>
            <person name="Spatafora J."/>
            <person name="Crous P."/>
            <person name="Grigoriev I."/>
        </authorList>
    </citation>
    <scope>NUCLEOTIDE SEQUENCE</scope>
    <source>
        <strain evidence="2">ATCC 74209</strain>
    </source>
</reference>
<feature type="region of interest" description="Disordered" evidence="1">
    <location>
        <begin position="71"/>
        <end position="92"/>
    </location>
</feature>
<dbReference type="AlphaFoldDB" id="A0A9P4JJD3"/>
<protein>
    <submittedName>
        <fullName evidence="2">Uncharacterized protein</fullName>
    </submittedName>
</protein>
<evidence type="ECO:0000313" key="2">
    <source>
        <dbReference type="EMBL" id="KAF2200230.1"/>
    </source>
</evidence>
<keyword evidence="3" id="KW-1185">Reference proteome</keyword>
<evidence type="ECO:0000256" key="1">
    <source>
        <dbReference type="SAM" id="MobiDB-lite"/>
    </source>
</evidence>
<feature type="non-terminal residue" evidence="2">
    <location>
        <position position="1"/>
    </location>
</feature>
<feature type="compositionally biased region" description="Basic and acidic residues" evidence="1">
    <location>
        <begin position="80"/>
        <end position="89"/>
    </location>
</feature>
<organism evidence="2 3">
    <name type="scientific">Delitschia confertaspora ATCC 74209</name>
    <dbReference type="NCBI Taxonomy" id="1513339"/>
    <lineage>
        <taxon>Eukaryota</taxon>
        <taxon>Fungi</taxon>
        <taxon>Dikarya</taxon>
        <taxon>Ascomycota</taxon>
        <taxon>Pezizomycotina</taxon>
        <taxon>Dothideomycetes</taxon>
        <taxon>Pleosporomycetidae</taxon>
        <taxon>Pleosporales</taxon>
        <taxon>Delitschiaceae</taxon>
        <taxon>Delitschia</taxon>
    </lineage>
</organism>
<name>A0A9P4JJD3_9PLEO</name>
<comment type="caution">
    <text evidence="2">The sequence shown here is derived from an EMBL/GenBank/DDBJ whole genome shotgun (WGS) entry which is preliminary data.</text>
</comment>
<dbReference type="Proteomes" id="UP000799536">
    <property type="component" value="Unassembled WGS sequence"/>
</dbReference>